<dbReference type="Pfam" id="PF00589">
    <property type="entry name" value="Phage_integrase"/>
    <property type="match status" value="1"/>
</dbReference>
<dbReference type="PROSITE" id="PS51900">
    <property type="entry name" value="CB"/>
    <property type="match status" value="1"/>
</dbReference>
<dbReference type="Proteomes" id="UP001290462">
    <property type="component" value="Unassembled WGS sequence"/>
</dbReference>
<evidence type="ECO:0000313" key="8">
    <source>
        <dbReference type="Proteomes" id="UP001290462"/>
    </source>
</evidence>
<dbReference type="PANTHER" id="PTHR30349:SF64">
    <property type="entry name" value="PROPHAGE INTEGRASE INTD-RELATED"/>
    <property type="match status" value="1"/>
</dbReference>
<evidence type="ECO:0000259" key="6">
    <source>
        <dbReference type="PROSITE" id="PS51900"/>
    </source>
</evidence>
<keyword evidence="3" id="KW-0233">DNA recombination</keyword>
<evidence type="ECO:0000259" key="5">
    <source>
        <dbReference type="PROSITE" id="PS51898"/>
    </source>
</evidence>
<dbReference type="InterPro" id="IPR025269">
    <property type="entry name" value="SAM-like_dom"/>
</dbReference>
<dbReference type="CDD" id="cd00397">
    <property type="entry name" value="DNA_BRE_C"/>
    <property type="match status" value="1"/>
</dbReference>
<dbReference type="AlphaFoldDB" id="A0AAW9K658"/>
<dbReference type="EMBL" id="JAVBVO010000003">
    <property type="protein sequence ID" value="MDZ5758736.1"/>
    <property type="molecule type" value="Genomic_DNA"/>
</dbReference>
<accession>A0AAW9K658</accession>
<dbReference type="SUPFAM" id="SSF56349">
    <property type="entry name" value="DNA breaking-rejoining enzymes"/>
    <property type="match status" value="1"/>
</dbReference>
<dbReference type="GO" id="GO:0015074">
    <property type="term" value="P:DNA integration"/>
    <property type="evidence" value="ECO:0007669"/>
    <property type="project" value="InterPro"/>
</dbReference>
<comment type="similarity">
    <text evidence="1">Belongs to the 'phage' integrase family.</text>
</comment>
<name>A0AAW9K658_CARML</name>
<dbReference type="InterPro" id="IPR050090">
    <property type="entry name" value="Tyrosine_recombinase_XerCD"/>
</dbReference>
<feature type="domain" description="Core-binding (CB)" evidence="6">
    <location>
        <begin position="59"/>
        <end position="143"/>
    </location>
</feature>
<dbReference type="InterPro" id="IPR013762">
    <property type="entry name" value="Integrase-like_cat_sf"/>
</dbReference>
<evidence type="ECO:0000256" key="4">
    <source>
        <dbReference type="PROSITE-ProRule" id="PRU01248"/>
    </source>
</evidence>
<protein>
    <submittedName>
        <fullName evidence="7">Tyrosine-type recombinase/integrase</fullName>
    </submittedName>
</protein>
<dbReference type="PROSITE" id="PS51898">
    <property type="entry name" value="TYR_RECOMBINASE"/>
    <property type="match status" value="1"/>
</dbReference>
<dbReference type="Pfam" id="PF13102">
    <property type="entry name" value="Phage_int_SAM_5"/>
    <property type="match status" value="1"/>
</dbReference>
<dbReference type="PANTHER" id="PTHR30349">
    <property type="entry name" value="PHAGE INTEGRASE-RELATED"/>
    <property type="match status" value="1"/>
</dbReference>
<evidence type="ECO:0000313" key="7">
    <source>
        <dbReference type="EMBL" id="MDZ5758736.1"/>
    </source>
</evidence>
<dbReference type="Gene3D" id="1.10.443.10">
    <property type="entry name" value="Intergrase catalytic core"/>
    <property type="match status" value="1"/>
</dbReference>
<keyword evidence="2 4" id="KW-0238">DNA-binding</keyword>
<dbReference type="InterPro" id="IPR011010">
    <property type="entry name" value="DNA_brk_join_enz"/>
</dbReference>
<evidence type="ECO:0000256" key="1">
    <source>
        <dbReference type="ARBA" id="ARBA00008857"/>
    </source>
</evidence>
<feature type="domain" description="Tyr recombinase" evidence="5">
    <location>
        <begin position="166"/>
        <end position="353"/>
    </location>
</feature>
<dbReference type="InterPro" id="IPR010998">
    <property type="entry name" value="Integrase_recombinase_N"/>
</dbReference>
<dbReference type="GO" id="GO:0003677">
    <property type="term" value="F:DNA binding"/>
    <property type="evidence" value="ECO:0007669"/>
    <property type="project" value="UniProtKB-UniRule"/>
</dbReference>
<evidence type="ECO:0000256" key="2">
    <source>
        <dbReference type="ARBA" id="ARBA00023125"/>
    </source>
</evidence>
<dbReference type="InterPro" id="IPR044068">
    <property type="entry name" value="CB"/>
</dbReference>
<comment type="caution">
    <text evidence="7">The sequence shown here is derived from an EMBL/GenBank/DDBJ whole genome shotgun (WGS) entry which is preliminary data.</text>
</comment>
<dbReference type="Gene3D" id="1.10.150.130">
    <property type="match status" value="1"/>
</dbReference>
<sequence length="363" mass="41927">MAEPKKLANGKWLIRIRYKDPFTDEWAEKRFTRSKKSECVQAETKFLNSILSGVNPQKITFMNFLTMWNNTFKIGIVGKNQQLKIKYGIKRIDEFFGDKVLLKDINRIKYQSWINWMGNDVGLAKETVRNRHTVIASAFADAIDMDYIVKNPSRKATIVGVEPNHDKLERLDIQALKALRDVIMVSKDTVSKYFTLIQSMTGARYSEISHLKWNDINHDDEIITIVDSKTVAGIRDIDVTVELLQLLKSFKAIQNKWILSGEMKNPNNYLFCNALGKPISNAAVNKYLKKKSKIAFNDRITSHAFRHSRVDAMVLADLDLVYVSQQIGHADPTTTLKYYNRVNNDIRLKNKDKMHDFDTKKIM</sequence>
<gene>
    <name evidence="7" type="ORF">RAK27_08735</name>
</gene>
<evidence type="ECO:0000256" key="3">
    <source>
        <dbReference type="ARBA" id="ARBA00023172"/>
    </source>
</evidence>
<organism evidence="7 8">
    <name type="scientific">Carnobacterium maltaromaticum</name>
    <name type="common">Carnobacterium piscicola</name>
    <dbReference type="NCBI Taxonomy" id="2751"/>
    <lineage>
        <taxon>Bacteria</taxon>
        <taxon>Bacillati</taxon>
        <taxon>Bacillota</taxon>
        <taxon>Bacilli</taxon>
        <taxon>Lactobacillales</taxon>
        <taxon>Carnobacteriaceae</taxon>
        <taxon>Carnobacterium</taxon>
    </lineage>
</organism>
<dbReference type="GO" id="GO:0006310">
    <property type="term" value="P:DNA recombination"/>
    <property type="evidence" value="ECO:0007669"/>
    <property type="project" value="UniProtKB-KW"/>
</dbReference>
<proteinExistence type="inferred from homology"/>
<reference evidence="7" key="1">
    <citation type="submission" date="2023-08" db="EMBL/GenBank/DDBJ databases">
        <title>Genomic characterization of piscicolin 126 produced by Carnobacterium maltaromaticum CM22 strain isolated from salmon (Salmo salar).</title>
        <authorList>
            <person name="Gonzalez-Gragera E."/>
            <person name="Garcia-Lopez J.D."/>
            <person name="Teso-Perez C."/>
            <person name="Gimenez-Hernandez I."/>
            <person name="Peralta-Sanchez J.M."/>
            <person name="Valdivia E."/>
            <person name="Montalban-Lopez M."/>
            <person name="Martin-Platero A.M."/>
            <person name="Banos A."/>
            <person name="Martinez-Bueno M."/>
        </authorList>
    </citation>
    <scope>NUCLEOTIDE SEQUENCE</scope>
    <source>
        <strain evidence="7">CM22</strain>
    </source>
</reference>
<dbReference type="InterPro" id="IPR002104">
    <property type="entry name" value="Integrase_catalytic"/>
</dbReference>
<dbReference type="RefSeq" id="WP_322808902.1">
    <property type="nucleotide sequence ID" value="NZ_JAVBVO010000003.1"/>
</dbReference>